<dbReference type="EMBL" id="JASPKZ010007969">
    <property type="protein sequence ID" value="KAJ9581233.1"/>
    <property type="molecule type" value="Genomic_DNA"/>
</dbReference>
<accession>A0AAD8E8P6</accession>
<sequence>MCKRECRPHDNICHMNNTNTITYQFLSIPTVKVLPVPMVVTRIRAVTLGNMWAFKVHFEVLHGNEEQYFDFIQGSKLGVVLRLTRPIFGPKHFLVKIQLKVFTSTSHR</sequence>
<organism evidence="3 4">
    <name type="scientific">Diploptera punctata</name>
    <name type="common">Pacific beetle cockroach</name>
    <dbReference type="NCBI Taxonomy" id="6984"/>
    <lineage>
        <taxon>Eukaryota</taxon>
        <taxon>Metazoa</taxon>
        <taxon>Ecdysozoa</taxon>
        <taxon>Arthropoda</taxon>
        <taxon>Hexapoda</taxon>
        <taxon>Insecta</taxon>
        <taxon>Pterygota</taxon>
        <taxon>Neoptera</taxon>
        <taxon>Polyneoptera</taxon>
        <taxon>Dictyoptera</taxon>
        <taxon>Blattodea</taxon>
        <taxon>Blaberoidea</taxon>
        <taxon>Blaberidae</taxon>
        <taxon>Diplopterinae</taxon>
        <taxon>Diploptera</taxon>
    </lineage>
</organism>
<reference evidence="3" key="1">
    <citation type="journal article" date="2023" name="IScience">
        <title>Live-bearing cockroach genome reveals convergent evolutionary mechanisms linked to viviparity in insects and beyond.</title>
        <authorList>
            <person name="Fouks B."/>
            <person name="Harrison M.C."/>
            <person name="Mikhailova A.A."/>
            <person name="Marchal E."/>
            <person name="English S."/>
            <person name="Carruthers M."/>
            <person name="Jennings E.C."/>
            <person name="Chiamaka E.L."/>
            <person name="Frigard R.A."/>
            <person name="Pippel M."/>
            <person name="Attardo G.M."/>
            <person name="Benoit J.B."/>
            <person name="Bornberg-Bauer E."/>
            <person name="Tobe S.S."/>
        </authorList>
    </citation>
    <scope>NUCLEOTIDE SEQUENCE</scope>
    <source>
        <strain evidence="3">Stay&amp;Tobe</strain>
    </source>
</reference>
<feature type="domain" description="Fibulin C-terminal Ig-like" evidence="2">
    <location>
        <begin position="20"/>
        <end position="106"/>
    </location>
</feature>
<dbReference type="InterPro" id="IPR055088">
    <property type="entry name" value="Fibulin_C"/>
</dbReference>
<keyword evidence="1" id="KW-0677">Repeat</keyword>
<comment type="caution">
    <text evidence="3">The sequence shown here is derived from an EMBL/GenBank/DDBJ whole genome shotgun (WGS) entry which is preliminary data.</text>
</comment>
<evidence type="ECO:0000313" key="3">
    <source>
        <dbReference type="EMBL" id="KAJ9581233.1"/>
    </source>
</evidence>
<proteinExistence type="predicted"/>
<gene>
    <name evidence="3" type="ORF">L9F63_023592</name>
</gene>
<evidence type="ECO:0000256" key="1">
    <source>
        <dbReference type="ARBA" id="ARBA00022737"/>
    </source>
</evidence>
<feature type="non-terminal residue" evidence="3">
    <location>
        <position position="108"/>
    </location>
</feature>
<name>A0AAD8E8P6_DIPPU</name>
<dbReference type="Pfam" id="PF22914">
    <property type="entry name" value="Fibulin_C"/>
    <property type="match status" value="1"/>
</dbReference>
<keyword evidence="4" id="KW-1185">Reference proteome</keyword>
<dbReference type="Proteomes" id="UP001233999">
    <property type="component" value="Unassembled WGS sequence"/>
</dbReference>
<reference evidence="3" key="2">
    <citation type="submission" date="2023-05" db="EMBL/GenBank/DDBJ databases">
        <authorList>
            <person name="Fouks B."/>
        </authorList>
    </citation>
    <scope>NUCLEOTIDE SEQUENCE</scope>
    <source>
        <strain evidence="3">Stay&amp;Tobe</strain>
        <tissue evidence="3">Testes</tissue>
    </source>
</reference>
<evidence type="ECO:0000259" key="2">
    <source>
        <dbReference type="Pfam" id="PF22914"/>
    </source>
</evidence>
<protein>
    <recommendedName>
        <fullName evidence="2">Fibulin C-terminal Ig-like domain-containing protein</fullName>
    </recommendedName>
</protein>
<dbReference type="AlphaFoldDB" id="A0AAD8E8P6"/>
<evidence type="ECO:0000313" key="4">
    <source>
        <dbReference type="Proteomes" id="UP001233999"/>
    </source>
</evidence>